<evidence type="ECO:0000256" key="4">
    <source>
        <dbReference type="HAMAP-Rule" id="MF_03007"/>
    </source>
</evidence>
<dbReference type="CDD" id="cd08065">
    <property type="entry name" value="MPN_eIF3h"/>
    <property type="match status" value="1"/>
</dbReference>
<keyword evidence="2 4" id="KW-0396">Initiation factor</keyword>
<comment type="subunit">
    <text evidence="4">Component of the eukaryotic translation initiation factor 3 (eIF-3) complex.</text>
</comment>
<dbReference type="Proteomes" id="UP000319731">
    <property type="component" value="Unassembled WGS sequence"/>
</dbReference>
<dbReference type="Pfam" id="PF01398">
    <property type="entry name" value="JAB"/>
    <property type="match status" value="1"/>
</dbReference>
<dbReference type="PANTHER" id="PTHR10410">
    <property type="entry name" value="EUKARYOTIC TRANSLATION INITIATION FACTOR 3 -RELATED"/>
    <property type="match status" value="1"/>
</dbReference>
<keyword evidence="3 4" id="KW-0648">Protein biosynthesis</keyword>
<evidence type="ECO:0000256" key="1">
    <source>
        <dbReference type="ARBA" id="ARBA00022490"/>
    </source>
</evidence>
<dbReference type="EMBL" id="QEAO01000002">
    <property type="protein sequence ID" value="TPX37756.1"/>
    <property type="molecule type" value="Genomic_DNA"/>
</dbReference>
<dbReference type="STRING" id="1806994.A0A507CHY8"/>
<dbReference type="PROSITE" id="PS50249">
    <property type="entry name" value="MPN"/>
    <property type="match status" value="1"/>
</dbReference>
<dbReference type="GO" id="GO:0033290">
    <property type="term" value="C:eukaryotic 48S preinitiation complex"/>
    <property type="evidence" value="ECO:0007669"/>
    <property type="project" value="UniProtKB-UniRule"/>
</dbReference>
<comment type="caution">
    <text evidence="6">The sequence shown here is derived from an EMBL/GenBank/DDBJ whole genome shotgun (WGS) entry which is preliminary data.</text>
</comment>
<dbReference type="InterPro" id="IPR050242">
    <property type="entry name" value="JAMM_MPN+_peptidase_M67A"/>
</dbReference>
<comment type="similarity">
    <text evidence="4">Belongs to the eIF-3 subunit H family.</text>
</comment>
<keyword evidence="7" id="KW-1185">Reference proteome</keyword>
<evidence type="ECO:0000313" key="6">
    <source>
        <dbReference type="EMBL" id="TPX37756.1"/>
    </source>
</evidence>
<dbReference type="InterPro" id="IPR037518">
    <property type="entry name" value="MPN"/>
</dbReference>
<dbReference type="GeneID" id="42001675"/>
<dbReference type="InterPro" id="IPR045810">
    <property type="entry name" value="eIF3h_C"/>
</dbReference>
<dbReference type="RefSeq" id="XP_031027667.1">
    <property type="nucleotide sequence ID" value="XM_031166378.1"/>
</dbReference>
<dbReference type="GO" id="GO:0005852">
    <property type="term" value="C:eukaryotic translation initiation factor 3 complex"/>
    <property type="evidence" value="ECO:0007669"/>
    <property type="project" value="UniProtKB-UniRule"/>
</dbReference>
<dbReference type="Gene3D" id="3.40.140.10">
    <property type="entry name" value="Cytidine Deaminase, domain 2"/>
    <property type="match status" value="1"/>
</dbReference>
<evidence type="ECO:0000313" key="7">
    <source>
        <dbReference type="Proteomes" id="UP000319731"/>
    </source>
</evidence>
<comment type="function">
    <text evidence="4">Component of the eukaryotic translation initiation factor 3 (eIF-3) complex, which is involved in protein synthesis of a specialized repertoire of mRNAs and, together with other initiation factors, stimulates binding of mRNA and methionyl-tRNAi to the 40S ribosome. The eIF-3 complex specifically targets and initiates translation of a subset of mRNAs involved in cell proliferation.</text>
</comment>
<feature type="domain" description="MPN" evidence="5">
    <location>
        <begin position="59"/>
        <end position="201"/>
    </location>
</feature>
<protein>
    <recommendedName>
        <fullName evidence="4">Eukaryotic translation initiation factor 3 subunit H</fullName>
        <shortName evidence="4">eIF3h</shortName>
    </recommendedName>
</protein>
<accession>A0A507CHY8</accession>
<keyword evidence="1 4" id="KW-0963">Cytoplasm</keyword>
<dbReference type="Pfam" id="PF19445">
    <property type="entry name" value="eIF3h_C"/>
    <property type="match status" value="2"/>
</dbReference>
<dbReference type="SMART" id="SM00232">
    <property type="entry name" value="JAB_MPN"/>
    <property type="match status" value="1"/>
</dbReference>
<comment type="subcellular location">
    <subcellularLocation>
        <location evidence="4">Cytoplasm</location>
    </subcellularLocation>
</comment>
<gene>
    <name evidence="6" type="ORF">SmJEL517_g00449</name>
</gene>
<dbReference type="OrthoDB" id="10265695at2759"/>
<name>A0A507CHY8_9FUNG</name>
<reference evidence="6 7" key="1">
    <citation type="journal article" date="2019" name="Sci. Rep.">
        <title>Comparative genomics of chytrid fungi reveal insights into the obligate biotrophic and pathogenic lifestyle of Synchytrium endobioticum.</title>
        <authorList>
            <person name="van de Vossenberg B.T.L.H."/>
            <person name="Warris S."/>
            <person name="Nguyen H.D.T."/>
            <person name="van Gent-Pelzer M.P.E."/>
            <person name="Joly D.L."/>
            <person name="van de Geest H.C."/>
            <person name="Bonants P.J.M."/>
            <person name="Smith D.S."/>
            <person name="Levesque C.A."/>
            <person name="van der Lee T.A.J."/>
        </authorList>
    </citation>
    <scope>NUCLEOTIDE SEQUENCE [LARGE SCALE GENOMIC DNA]</scope>
    <source>
        <strain evidence="6 7">JEL517</strain>
    </source>
</reference>
<sequence>MASTGSASAPVKTLAAVASQAQQASLASSTPTQLHQPGPNVDHIKIDSQLLQTVPIHTVQLDALVVMKIIKHCRELAPTPVTGQLLGIDVAGVLQVTNCFPFTVVSPGDDGGDAYGGSANEPDDAKYQLSMLRCLRQLNYDVQMVGWYKSADLGSFWSQSFIDTQFQYQRDFAQSVVIVYDTARSSQGNLSLKALRLSNTFMELYRHRRFTMESLINNKLTPSSVIEYLPVKIHNSHLLTALLYQLEESAAYPSSVSTSLSLPTSSFETRIPTAQGPFTPNFDNLDLGSESYLEKHLEYLGETVEDHGQEQWRWQGWSRNFAKEQSKVTQNVARKRAENATRIAGGQAPVHTEEEILAAQIPLQKIAANEPSRLETLVLTNQIDTYTQQLSQNGAASLSKMFLVKALR</sequence>
<evidence type="ECO:0000256" key="2">
    <source>
        <dbReference type="ARBA" id="ARBA00022540"/>
    </source>
</evidence>
<dbReference type="InterPro" id="IPR027524">
    <property type="entry name" value="eIF3h"/>
</dbReference>
<organism evidence="6 7">
    <name type="scientific">Synchytrium microbalum</name>
    <dbReference type="NCBI Taxonomy" id="1806994"/>
    <lineage>
        <taxon>Eukaryota</taxon>
        <taxon>Fungi</taxon>
        <taxon>Fungi incertae sedis</taxon>
        <taxon>Chytridiomycota</taxon>
        <taxon>Chytridiomycota incertae sedis</taxon>
        <taxon>Chytridiomycetes</taxon>
        <taxon>Synchytriales</taxon>
        <taxon>Synchytriaceae</taxon>
        <taxon>Synchytrium</taxon>
    </lineage>
</organism>
<dbReference type="GO" id="GO:0003743">
    <property type="term" value="F:translation initiation factor activity"/>
    <property type="evidence" value="ECO:0007669"/>
    <property type="project" value="UniProtKB-UniRule"/>
</dbReference>
<dbReference type="AlphaFoldDB" id="A0A507CHY8"/>
<dbReference type="GO" id="GO:0016282">
    <property type="term" value="C:eukaryotic 43S preinitiation complex"/>
    <property type="evidence" value="ECO:0007669"/>
    <property type="project" value="UniProtKB-UniRule"/>
</dbReference>
<proteinExistence type="inferred from homology"/>
<dbReference type="GO" id="GO:0008237">
    <property type="term" value="F:metallopeptidase activity"/>
    <property type="evidence" value="ECO:0007669"/>
    <property type="project" value="InterPro"/>
</dbReference>
<dbReference type="HAMAP" id="MF_03007">
    <property type="entry name" value="eIF3h"/>
    <property type="match status" value="1"/>
</dbReference>
<evidence type="ECO:0000259" key="5">
    <source>
        <dbReference type="PROSITE" id="PS50249"/>
    </source>
</evidence>
<dbReference type="GO" id="GO:0001732">
    <property type="term" value="P:formation of cytoplasmic translation initiation complex"/>
    <property type="evidence" value="ECO:0007669"/>
    <property type="project" value="UniProtKB-UniRule"/>
</dbReference>
<evidence type="ECO:0000256" key="3">
    <source>
        <dbReference type="ARBA" id="ARBA00022917"/>
    </source>
</evidence>
<dbReference type="InterPro" id="IPR000555">
    <property type="entry name" value="JAMM/MPN+_dom"/>
</dbReference>